<reference evidence="1 2" key="1">
    <citation type="journal article" date="2019" name="Nat. Microbiol.">
        <title>Mediterranean grassland soil C-N compound turnover is dependent on rainfall and depth, and is mediated by genomically divergent microorganisms.</title>
        <authorList>
            <person name="Diamond S."/>
            <person name="Andeer P.F."/>
            <person name="Li Z."/>
            <person name="Crits-Christoph A."/>
            <person name="Burstein D."/>
            <person name="Anantharaman K."/>
            <person name="Lane K.R."/>
            <person name="Thomas B.C."/>
            <person name="Pan C."/>
            <person name="Northen T.R."/>
            <person name="Banfield J.F."/>
        </authorList>
    </citation>
    <scope>NUCLEOTIDE SEQUENCE [LARGE SCALE GENOMIC DNA]</scope>
    <source>
        <strain evidence="1">NP_7</strain>
    </source>
</reference>
<dbReference type="Proteomes" id="UP000320048">
    <property type="component" value="Unassembled WGS sequence"/>
</dbReference>
<dbReference type="AlphaFoldDB" id="A0A537IYJ8"/>
<evidence type="ECO:0000313" key="1">
    <source>
        <dbReference type="EMBL" id="TMI76394.1"/>
    </source>
</evidence>
<gene>
    <name evidence="1" type="ORF">E6H04_15035</name>
</gene>
<proteinExistence type="predicted"/>
<sequence length="143" mass="14861">MGRTLLVVTLALVLSVEAVAWAQPLRKAGVGDRMGSLTVGLTQISLDTGVCGTPQGAVPVRRAAFVVPGRDASEENASIVALVLATGRIVVLATFDEANLDEPVTIYADKDGHGLVTDLWPVADAPKPCDIVRGLQVAHVTVP</sequence>
<evidence type="ECO:0000313" key="2">
    <source>
        <dbReference type="Proteomes" id="UP000320048"/>
    </source>
</evidence>
<comment type="caution">
    <text evidence="1">The sequence shown here is derived from an EMBL/GenBank/DDBJ whole genome shotgun (WGS) entry which is preliminary data.</text>
</comment>
<name>A0A537IYJ8_9BACT</name>
<dbReference type="EMBL" id="VBAO01000514">
    <property type="protein sequence ID" value="TMI76394.1"/>
    <property type="molecule type" value="Genomic_DNA"/>
</dbReference>
<organism evidence="1 2">
    <name type="scientific">Candidatus Segetimicrobium genomatis</name>
    <dbReference type="NCBI Taxonomy" id="2569760"/>
    <lineage>
        <taxon>Bacteria</taxon>
        <taxon>Bacillati</taxon>
        <taxon>Candidatus Sysuimicrobiota</taxon>
        <taxon>Candidatus Sysuimicrobiia</taxon>
        <taxon>Candidatus Sysuimicrobiales</taxon>
        <taxon>Candidatus Segetimicrobiaceae</taxon>
        <taxon>Candidatus Segetimicrobium</taxon>
    </lineage>
</organism>
<accession>A0A537IYJ8</accession>
<protein>
    <submittedName>
        <fullName evidence="1">Uncharacterized protein</fullName>
    </submittedName>
</protein>